<sequence>MALLLKVQSWVQLQRVVLRFLKHGKVELENPEAAVHHKLESAEVARKPSAKLKAERLRTKNNTTATTIAVAVAWHAKEENEMNEPEASNKTAEEEKANDAVLGDATLSAGAKTCIRSPKT</sequence>
<protein>
    <submittedName>
        <fullName evidence="2">Uncharacterized protein</fullName>
    </submittedName>
</protein>
<dbReference type="AlphaFoldDB" id="A0A066UZK9"/>
<dbReference type="HOGENOM" id="CLU_2051291_0_0_1"/>
<dbReference type="GeneID" id="25265767"/>
<name>A0A066UZK9_TILAU</name>
<gene>
    <name evidence="2" type="ORF">K437DRAFT_265540</name>
</gene>
<evidence type="ECO:0000313" key="2">
    <source>
        <dbReference type="EMBL" id="KDN34887.1"/>
    </source>
</evidence>
<dbReference type="RefSeq" id="XP_013239715.1">
    <property type="nucleotide sequence ID" value="XM_013384261.1"/>
</dbReference>
<reference evidence="2 3" key="1">
    <citation type="submission" date="2014-05" db="EMBL/GenBank/DDBJ databases">
        <title>Draft genome sequence of a rare smut relative, Tilletiaria anomala UBC 951.</title>
        <authorList>
            <consortium name="DOE Joint Genome Institute"/>
            <person name="Toome M."/>
            <person name="Kuo A."/>
            <person name="Henrissat B."/>
            <person name="Lipzen A."/>
            <person name="Tritt A."/>
            <person name="Yoshinaga Y."/>
            <person name="Zane M."/>
            <person name="Barry K."/>
            <person name="Grigoriev I.V."/>
            <person name="Spatafora J.W."/>
            <person name="Aimea M.C."/>
        </authorList>
    </citation>
    <scope>NUCLEOTIDE SEQUENCE [LARGE SCALE GENOMIC DNA]</scope>
    <source>
        <strain evidence="2 3">UBC 951</strain>
    </source>
</reference>
<keyword evidence="3" id="KW-1185">Reference proteome</keyword>
<evidence type="ECO:0000313" key="3">
    <source>
        <dbReference type="Proteomes" id="UP000027361"/>
    </source>
</evidence>
<proteinExistence type="predicted"/>
<evidence type="ECO:0000256" key="1">
    <source>
        <dbReference type="SAM" id="MobiDB-lite"/>
    </source>
</evidence>
<feature type="region of interest" description="Disordered" evidence="1">
    <location>
        <begin position="76"/>
        <end position="104"/>
    </location>
</feature>
<dbReference type="InParanoid" id="A0A066UZK9"/>
<organism evidence="2 3">
    <name type="scientific">Tilletiaria anomala (strain ATCC 24038 / CBS 436.72 / UBC 951)</name>
    <dbReference type="NCBI Taxonomy" id="1037660"/>
    <lineage>
        <taxon>Eukaryota</taxon>
        <taxon>Fungi</taxon>
        <taxon>Dikarya</taxon>
        <taxon>Basidiomycota</taxon>
        <taxon>Ustilaginomycotina</taxon>
        <taxon>Exobasidiomycetes</taxon>
        <taxon>Georgefischeriales</taxon>
        <taxon>Tilletiariaceae</taxon>
        <taxon>Tilletiaria</taxon>
    </lineage>
</organism>
<dbReference type="EMBL" id="JMSN01000255">
    <property type="protein sequence ID" value="KDN34887.1"/>
    <property type="molecule type" value="Genomic_DNA"/>
</dbReference>
<dbReference type="Proteomes" id="UP000027361">
    <property type="component" value="Unassembled WGS sequence"/>
</dbReference>
<accession>A0A066UZK9</accession>
<comment type="caution">
    <text evidence="2">The sequence shown here is derived from an EMBL/GenBank/DDBJ whole genome shotgun (WGS) entry which is preliminary data.</text>
</comment>